<evidence type="ECO:0000313" key="11">
    <source>
        <dbReference type="RefSeq" id="XP_022246249.1"/>
    </source>
</evidence>
<dbReference type="PROSITE" id="PS51192">
    <property type="entry name" value="HELICASE_ATP_BIND_1"/>
    <property type="match status" value="1"/>
</dbReference>
<evidence type="ECO:0000256" key="3">
    <source>
        <dbReference type="ARBA" id="ARBA00023242"/>
    </source>
</evidence>
<dbReference type="Proteomes" id="UP000694941">
    <property type="component" value="Unplaced"/>
</dbReference>
<dbReference type="RefSeq" id="XP_013778550.1">
    <property type="nucleotide sequence ID" value="XM_013923096.2"/>
</dbReference>
<evidence type="ECO:0000256" key="2">
    <source>
        <dbReference type="ARBA" id="ARBA00022801"/>
    </source>
</evidence>
<keyword evidence="3" id="KW-0539">Nucleus</keyword>
<dbReference type="GeneID" id="106463121"/>
<evidence type="ECO:0000256" key="1">
    <source>
        <dbReference type="ARBA" id="ARBA00004123"/>
    </source>
</evidence>
<dbReference type="CDD" id="cd18793">
    <property type="entry name" value="SF2_C_SNF"/>
    <property type="match status" value="1"/>
</dbReference>
<evidence type="ECO:0000259" key="8">
    <source>
        <dbReference type="PROSITE" id="PS51467"/>
    </source>
</evidence>
<sequence length="718" mass="81499">MIEQVGEKSTLSEEQRKKIEENRQKALQKRAEKQLIRLPVLVRQDNVPYYKPSSVCNNAHNVLPCKNSCTESKLFQRQVKSSIDTSNIRNVVSLSAGNIEDNLNNCSPSVKKSTFYSDRKHENQNTVDKSSVRKTKAELSYSNSSNSKPAIQGVCVLINRKRFQVEVGFHQQIIEVFKTIPSKVYDAKEKQWNFAVQDHDKLIQGIIPLFPNVVISPLPPYILRVFKKASDECEIPSMDLSNLDLKLQNSLLPFQRKGVSFGIYKGGRLLIADDMGLGKTIQAIGIADYYKDEWPLLIVAPSSVRYTWAEAFHTWLPSLDPQEINVVNSSKDSVSGSKVVIMSYDILTRKVKFIQNQKFQVVIMDESHFLKNFKSARTQAALVVMKTCKRVILLSGTPALSRPMELYTQISAINNKVFPNYTDFGIRYCNGKIMPWGWDFTGSSHMTELQLLLEETVMIRRLKAEVITQLPAKRRQMVLLDPSVVHSHKKILEFMSKEVNRTNLHGMERRGKLLQYFRETGFAKLSAICDYIKDLLEAERKFLCFGHHQSVLDAICKSIKEKGIQYIRIDGSTSSETRKQLCDKFQFNDTVRVAVLSITAANSGINLTAAHMVIFAELFWNPGILTQAEDRAHRIGQQDSVVVQYLVAQGTADDHIWPLVQKKLEILNKAGLSKDNFSDADTTRVKGLCQSSLDDFLEDLSKDQAFLDELIMSQEIPS</sequence>
<dbReference type="InterPro" id="IPR010003">
    <property type="entry name" value="HARP_dom"/>
</dbReference>
<evidence type="ECO:0000256" key="4">
    <source>
        <dbReference type="PROSITE-ProRule" id="PRU00800"/>
    </source>
</evidence>
<dbReference type="PANTHER" id="PTHR45766:SF6">
    <property type="entry name" value="SWI_SNF-RELATED MATRIX-ASSOCIATED ACTIN-DEPENDENT REGULATOR OF CHROMATIN SUBFAMILY A-LIKE PROTEIN 1"/>
    <property type="match status" value="1"/>
</dbReference>
<protein>
    <submittedName>
        <fullName evidence="10 11">SWI/SNF-related matrix-associated actin-dependent regulator of chromatin subfamily A-like protein 1 isoform X1</fullName>
    </submittedName>
</protein>
<dbReference type="PANTHER" id="PTHR45766">
    <property type="entry name" value="DNA ANNEALING HELICASE AND ENDONUCLEASE ZRANB3 FAMILY MEMBER"/>
    <property type="match status" value="1"/>
</dbReference>
<dbReference type="SUPFAM" id="SSF52540">
    <property type="entry name" value="P-loop containing nucleoside triphosphate hydrolases"/>
    <property type="match status" value="2"/>
</dbReference>
<comment type="subcellular location">
    <subcellularLocation>
        <location evidence="1">Nucleus</location>
    </subcellularLocation>
</comment>
<dbReference type="Pfam" id="PF07443">
    <property type="entry name" value="HARP"/>
    <property type="match status" value="1"/>
</dbReference>
<feature type="domain" description="Helicase C-terminal" evidence="7">
    <location>
        <begin position="531"/>
        <end position="683"/>
    </location>
</feature>
<dbReference type="InterPro" id="IPR000330">
    <property type="entry name" value="SNF2_N"/>
</dbReference>
<dbReference type="Pfam" id="PF00271">
    <property type="entry name" value="Helicase_C"/>
    <property type="match status" value="1"/>
</dbReference>
<dbReference type="InterPro" id="IPR027417">
    <property type="entry name" value="P-loop_NTPase"/>
</dbReference>
<dbReference type="SMART" id="SM00487">
    <property type="entry name" value="DEXDc"/>
    <property type="match status" value="1"/>
</dbReference>
<dbReference type="InterPro" id="IPR014001">
    <property type="entry name" value="Helicase_ATP-bd"/>
</dbReference>
<proteinExistence type="inferred from homology"/>
<feature type="compositionally biased region" description="Basic and acidic residues" evidence="5">
    <location>
        <begin position="10"/>
        <end position="21"/>
    </location>
</feature>
<dbReference type="InterPro" id="IPR001650">
    <property type="entry name" value="Helicase_C-like"/>
</dbReference>
<evidence type="ECO:0000259" key="6">
    <source>
        <dbReference type="PROSITE" id="PS51192"/>
    </source>
</evidence>
<name>A0ABM1SRJ3_LIMPO</name>
<dbReference type="PROSITE" id="PS51467">
    <property type="entry name" value="HARP"/>
    <property type="match status" value="1"/>
</dbReference>
<evidence type="ECO:0000259" key="7">
    <source>
        <dbReference type="PROSITE" id="PS51194"/>
    </source>
</evidence>
<feature type="region of interest" description="Disordered" evidence="5">
    <location>
        <begin position="1"/>
        <end position="21"/>
    </location>
</feature>
<dbReference type="CDD" id="cd18010">
    <property type="entry name" value="DEXHc_HARP_SMARCAL1"/>
    <property type="match status" value="1"/>
</dbReference>
<evidence type="ECO:0000313" key="9">
    <source>
        <dbReference type="Proteomes" id="UP000694941"/>
    </source>
</evidence>
<dbReference type="Gene3D" id="3.40.50.300">
    <property type="entry name" value="P-loop containing nucleotide triphosphate hydrolases"/>
    <property type="match status" value="1"/>
</dbReference>
<dbReference type="InterPro" id="IPR038718">
    <property type="entry name" value="SNF2-like_sf"/>
</dbReference>
<accession>A0ABM1SRJ3</accession>
<reference evidence="10 11" key="1">
    <citation type="submission" date="2025-05" db="UniProtKB">
        <authorList>
            <consortium name="RefSeq"/>
        </authorList>
    </citation>
    <scope>IDENTIFICATION</scope>
    <source>
        <tissue evidence="10 11">Muscle</tissue>
    </source>
</reference>
<dbReference type="Pfam" id="PF00176">
    <property type="entry name" value="SNF2-rel_dom"/>
    <property type="match status" value="1"/>
</dbReference>
<organism evidence="9 11">
    <name type="scientific">Limulus polyphemus</name>
    <name type="common">Atlantic horseshoe crab</name>
    <dbReference type="NCBI Taxonomy" id="6850"/>
    <lineage>
        <taxon>Eukaryota</taxon>
        <taxon>Metazoa</taxon>
        <taxon>Ecdysozoa</taxon>
        <taxon>Arthropoda</taxon>
        <taxon>Chelicerata</taxon>
        <taxon>Merostomata</taxon>
        <taxon>Xiphosura</taxon>
        <taxon>Limulidae</taxon>
        <taxon>Limulus</taxon>
    </lineage>
</organism>
<dbReference type="Gene3D" id="3.40.50.10810">
    <property type="entry name" value="Tandem AAA-ATPase domain"/>
    <property type="match status" value="1"/>
</dbReference>
<dbReference type="RefSeq" id="XP_022246249.1">
    <property type="nucleotide sequence ID" value="XM_022390541.1"/>
</dbReference>
<keyword evidence="9" id="KW-1185">Reference proteome</keyword>
<evidence type="ECO:0000313" key="10">
    <source>
        <dbReference type="RefSeq" id="XP_013778550.1"/>
    </source>
</evidence>
<feature type="region of interest" description="Disordered" evidence="5">
    <location>
        <begin position="117"/>
        <end position="147"/>
    </location>
</feature>
<dbReference type="InterPro" id="IPR049730">
    <property type="entry name" value="SNF2/RAD54-like_C"/>
</dbReference>
<dbReference type="SMART" id="SM00490">
    <property type="entry name" value="HELICc"/>
    <property type="match status" value="1"/>
</dbReference>
<dbReference type="PROSITE" id="PS51194">
    <property type="entry name" value="HELICASE_CTER"/>
    <property type="match status" value="1"/>
</dbReference>
<feature type="domain" description="HARP" evidence="8">
    <location>
        <begin position="143"/>
        <end position="219"/>
    </location>
</feature>
<gene>
    <name evidence="10 11" type="primary">LOC106463121</name>
</gene>
<feature type="domain" description="Helicase ATP-binding" evidence="6">
    <location>
        <begin position="260"/>
        <end position="416"/>
    </location>
</feature>
<evidence type="ECO:0000256" key="5">
    <source>
        <dbReference type="SAM" id="MobiDB-lite"/>
    </source>
</evidence>
<keyword evidence="2" id="KW-0378">Hydrolase</keyword>
<comment type="similarity">
    <text evidence="4">Belongs to the SNF2/RAD54 helicase family. SMARCAL1 subfamily.</text>
</comment>